<sequence>MVQGVDFIAKDDWPPQSPDLNLMDYAMWDSLAEKVYMGQSIAFTENEIRAKTKEFWIQICIKEVRKSIATGCNIVRAAVQLEGGSTDLLKNLLHWSS</sequence>
<gene>
    <name evidence="1" type="ORF">ElyMa_006063600</name>
</gene>
<protein>
    <submittedName>
        <fullName evidence="1">Uncharacterized protein</fullName>
    </submittedName>
</protein>
<dbReference type="Proteomes" id="UP000762676">
    <property type="component" value="Unassembled WGS sequence"/>
</dbReference>
<organism evidence="1 2">
    <name type="scientific">Elysia marginata</name>
    <dbReference type="NCBI Taxonomy" id="1093978"/>
    <lineage>
        <taxon>Eukaryota</taxon>
        <taxon>Metazoa</taxon>
        <taxon>Spiralia</taxon>
        <taxon>Lophotrochozoa</taxon>
        <taxon>Mollusca</taxon>
        <taxon>Gastropoda</taxon>
        <taxon>Heterobranchia</taxon>
        <taxon>Euthyneura</taxon>
        <taxon>Panpulmonata</taxon>
        <taxon>Sacoglossa</taxon>
        <taxon>Placobranchoidea</taxon>
        <taxon>Plakobranchidae</taxon>
        <taxon>Elysia</taxon>
    </lineage>
</organism>
<accession>A0AAV4GPJ0</accession>
<dbReference type="Gene3D" id="3.30.420.10">
    <property type="entry name" value="Ribonuclease H-like superfamily/Ribonuclease H"/>
    <property type="match status" value="1"/>
</dbReference>
<evidence type="ECO:0000313" key="1">
    <source>
        <dbReference type="EMBL" id="GFR86853.1"/>
    </source>
</evidence>
<dbReference type="EMBL" id="BMAT01012134">
    <property type="protein sequence ID" value="GFR86853.1"/>
    <property type="molecule type" value="Genomic_DNA"/>
</dbReference>
<keyword evidence="2" id="KW-1185">Reference proteome</keyword>
<name>A0AAV4GPJ0_9GAST</name>
<proteinExistence type="predicted"/>
<dbReference type="InterPro" id="IPR036397">
    <property type="entry name" value="RNaseH_sf"/>
</dbReference>
<evidence type="ECO:0000313" key="2">
    <source>
        <dbReference type="Proteomes" id="UP000762676"/>
    </source>
</evidence>
<comment type="caution">
    <text evidence="1">The sequence shown here is derived from an EMBL/GenBank/DDBJ whole genome shotgun (WGS) entry which is preliminary data.</text>
</comment>
<reference evidence="1 2" key="1">
    <citation type="journal article" date="2021" name="Elife">
        <title>Chloroplast acquisition without the gene transfer in kleptoplastic sea slugs, Plakobranchus ocellatus.</title>
        <authorList>
            <person name="Maeda T."/>
            <person name="Takahashi S."/>
            <person name="Yoshida T."/>
            <person name="Shimamura S."/>
            <person name="Takaki Y."/>
            <person name="Nagai Y."/>
            <person name="Toyoda A."/>
            <person name="Suzuki Y."/>
            <person name="Arimoto A."/>
            <person name="Ishii H."/>
            <person name="Satoh N."/>
            <person name="Nishiyama T."/>
            <person name="Hasebe M."/>
            <person name="Maruyama T."/>
            <person name="Minagawa J."/>
            <person name="Obokata J."/>
            <person name="Shigenobu S."/>
        </authorList>
    </citation>
    <scope>NUCLEOTIDE SEQUENCE [LARGE SCALE GENOMIC DNA]</scope>
</reference>
<dbReference type="AlphaFoldDB" id="A0AAV4GPJ0"/>
<dbReference type="GO" id="GO:0003676">
    <property type="term" value="F:nucleic acid binding"/>
    <property type="evidence" value="ECO:0007669"/>
    <property type="project" value="InterPro"/>
</dbReference>